<gene>
    <name evidence="2" type="ORF">OIN60_03095</name>
</gene>
<dbReference type="Proteomes" id="UP001241848">
    <property type="component" value="Unassembled WGS sequence"/>
</dbReference>
<dbReference type="RefSeq" id="WP_305753414.1">
    <property type="nucleotide sequence ID" value="NZ_JAPCKK010000006.1"/>
</dbReference>
<reference evidence="2 3" key="1">
    <citation type="submission" date="2022-10" db="EMBL/GenBank/DDBJ databases">
        <title>Paenibacillus description and whole genome data of maize root bacterial community.</title>
        <authorList>
            <person name="Marton D."/>
            <person name="Farkas M."/>
            <person name="Cserhati M."/>
        </authorList>
    </citation>
    <scope>NUCLEOTIDE SEQUENCE [LARGE SCALE GENOMIC DNA]</scope>
    <source>
        <strain evidence="2 3">P96</strain>
    </source>
</reference>
<evidence type="ECO:0000313" key="2">
    <source>
        <dbReference type="EMBL" id="MDP4095777.1"/>
    </source>
</evidence>
<organism evidence="2 3">
    <name type="scientific">Paenibacillus zeirhizosphaerae</name>
    <dbReference type="NCBI Taxonomy" id="2987519"/>
    <lineage>
        <taxon>Bacteria</taxon>
        <taxon>Bacillati</taxon>
        <taxon>Bacillota</taxon>
        <taxon>Bacilli</taxon>
        <taxon>Bacillales</taxon>
        <taxon>Paenibacillaceae</taxon>
        <taxon>Paenibacillus</taxon>
    </lineage>
</organism>
<accession>A0ABT9FM01</accession>
<feature type="coiled-coil region" evidence="1">
    <location>
        <begin position="168"/>
        <end position="195"/>
    </location>
</feature>
<protein>
    <submittedName>
        <fullName evidence="2">Uncharacterized protein</fullName>
    </submittedName>
</protein>
<evidence type="ECO:0000256" key="1">
    <source>
        <dbReference type="SAM" id="Coils"/>
    </source>
</evidence>
<keyword evidence="3" id="KW-1185">Reference proteome</keyword>
<sequence length="386" mass="45996">MFNENIDTKPNQKIQIFFQRNNDELLSPWEISHFINQFSSNYYKNELLISISKALNSDIPAENIFILDDSFKINNSYSKLDIIDLNNGQDIKQLYHLGKPISLYPNKKIYSINLIFYFFRTLNEIIYKLVHKRISKNSLEKFINSPANKDLSEIIKELRDLSYSFLQKRGIKETIEDIEKNYNSVLNRLTTFEKEQVEVDILRDSFFVNDYSLLKQDKYKRLESRYFTAFFREFNSNSRPIVGIYYPEINQMQILCVNHINKTKRDSRFLDLKQFSHNSPYIVEILVGISIAMPLMKEIKFHLDEYKLKKKRMRLDDETAILDRKLEEIYKGLETISIDKGLTVIENVQDEYLKTKIEETKNNNDMKINEPIKKYNFLLDNIVIKE</sequence>
<comment type="caution">
    <text evidence="2">The sequence shown here is derived from an EMBL/GenBank/DDBJ whole genome shotgun (WGS) entry which is preliminary data.</text>
</comment>
<evidence type="ECO:0000313" key="3">
    <source>
        <dbReference type="Proteomes" id="UP001241848"/>
    </source>
</evidence>
<name>A0ABT9FM01_9BACL</name>
<keyword evidence="1" id="KW-0175">Coiled coil</keyword>
<dbReference type="EMBL" id="JAPCKK010000006">
    <property type="protein sequence ID" value="MDP4095777.1"/>
    <property type="molecule type" value="Genomic_DNA"/>
</dbReference>
<proteinExistence type="predicted"/>